<dbReference type="EMBL" id="JAOPMH010000003">
    <property type="protein sequence ID" value="MDH7889406.1"/>
    <property type="molecule type" value="Genomic_DNA"/>
</dbReference>
<feature type="region of interest" description="Disordered" evidence="1">
    <location>
        <begin position="251"/>
        <end position="287"/>
    </location>
</feature>
<evidence type="ECO:0000313" key="4">
    <source>
        <dbReference type="Proteomes" id="UP001161916"/>
    </source>
</evidence>
<dbReference type="GO" id="GO:0005737">
    <property type="term" value="C:cytoplasm"/>
    <property type="evidence" value="ECO:0007669"/>
    <property type="project" value="TreeGrafter"/>
</dbReference>
<keyword evidence="2" id="KW-0472">Membrane</keyword>
<dbReference type="GO" id="GO:0016788">
    <property type="term" value="F:hydrolase activity, acting on ester bonds"/>
    <property type="evidence" value="ECO:0007669"/>
    <property type="project" value="TreeGrafter"/>
</dbReference>
<feature type="transmembrane region" description="Helical" evidence="2">
    <location>
        <begin position="514"/>
        <end position="535"/>
    </location>
</feature>
<name>A0AA43P632_9BIFI</name>
<keyword evidence="2" id="KW-1133">Transmembrane helix</keyword>
<accession>A0AA43P632</accession>
<dbReference type="InterPro" id="IPR029052">
    <property type="entry name" value="Metallo-depent_PP-like"/>
</dbReference>
<reference evidence="3" key="2">
    <citation type="journal article" date="2023" name="Gut Microbes">
        <title>Characterization of Bifidobacterium kashiwanohense that utilizes both milk- and plant-derived oligosaccharides.</title>
        <authorList>
            <person name="Orihara K."/>
            <person name="Yahagi K."/>
            <person name="Saito Y."/>
            <person name="Watanabe Y."/>
            <person name="Sasai T."/>
            <person name="Hara T."/>
            <person name="Tsukuda N."/>
            <person name="Oki K."/>
            <person name="Fujimoto J."/>
            <person name="Matsuki T."/>
        </authorList>
    </citation>
    <scope>NUCLEOTIDE SEQUENCE</scope>
    <source>
        <strain evidence="3">YIT 13062</strain>
    </source>
</reference>
<gene>
    <name evidence="3" type="ORF">OB951_02070</name>
</gene>
<feature type="compositionally biased region" description="Basic and acidic residues" evidence="1">
    <location>
        <begin position="252"/>
        <end position="265"/>
    </location>
</feature>
<dbReference type="AlphaFoldDB" id="A0AA43P632"/>
<protein>
    <submittedName>
        <fullName evidence="3">Metallophosphatase</fullName>
    </submittedName>
</protein>
<dbReference type="Proteomes" id="UP001161916">
    <property type="component" value="Unassembled WGS sequence"/>
</dbReference>
<dbReference type="SUPFAM" id="SSF56300">
    <property type="entry name" value="Metallo-dependent phosphatases"/>
    <property type="match status" value="1"/>
</dbReference>
<sequence>MTLRFNSDGTFRVLQMADIQDGPNVREDTIRLIEAAIKKTHPDLIVFTGDQIRGYDPAYIDTFLRRRGEQPGTHIRAVTEIEAKIRGIKRHPLTKALRAQPPTDDNWMIDGIGTDSPKLVKRNKRDGRNGSANKLESWAQSINRATAATILDSTRQKVRDTFAAFLGPALEARIPFAATYGNHDFQCGILADEQDDIYREFSGCMNPVAGSSPLALEPGTFAIPIEASDGSGRIAMSVMMVNSGDYADNAFDGDRSNSGDREHAGDTGNAGKSGDTSGNTGNAAGERESLTSYAKYASNSRGWDLADSDGYGTPSPEAIEWLKQVQRELGERNGDGLAVPAIAFQHIPPQEFYDCLREVPAYTPNAVEGARTFAGHCYVLNRDVCRPGSRLGEAIGCADENVGEVQALRDAGGYFALFCGHDHKNAFVGHVHDIDLGYAPTCGFECYGPKSRLRGIRLFEFRENNPVSYVTRMLTWGDLVGRYSSNELRVFFEDHCVTDLIGIRNELRRPQVTVTLLGIGSVMCAAAGHAIAKLFKRFKR</sequence>
<reference evidence="3" key="1">
    <citation type="submission" date="2022-09" db="EMBL/GenBank/DDBJ databases">
        <authorList>
            <person name="Orihara K."/>
        </authorList>
    </citation>
    <scope>NUCLEOTIDE SEQUENCE</scope>
    <source>
        <strain evidence="3">YIT 13062</strain>
    </source>
</reference>
<evidence type="ECO:0000313" key="3">
    <source>
        <dbReference type="EMBL" id="MDH7889406.1"/>
    </source>
</evidence>
<dbReference type="PANTHER" id="PTHR32440">
    <property type="entry name" value="PHOSPHATASE DCR2-RELATED-RELATED"/>
    <property type="match status" value="1"/>
</dbReference>
<evidence type="ECO:0000256" key="2">
    <source>
        <dbReference type="SAM" id="Phobius"/>
    </source>
</evidence>
<dbReference type="PANTHER" id="PTHR32440:SF3">
    <property type="entry name" value="CALCINEURIN-LIKE PHOSPHOESTERASE DOMAIN-CONTAINING PROTEIN"/>
    <property type="match status" value="1"/>
</dbReference>
<comment type="caution">
    <text evidence="3">The sequence shown here is derived from an EMBL/GenBank/DDBJ whole genome shotgun (WGS) entry which is preliminary data.</text>
</comment>
<proteinExistence type="predicted"/>
<organism evidence="3 4">
    <name type="scientific">Bifidobacterium catenulatum subsp. kashiwanohense</name>
    <dbReference type="NCBI Taxonomy" id="630129"/>
    <lineage>
        <taxon>Bacteria</taxon>
        <taxon>Bacillati</taxon>
        <taxon>Actinomycetota</taxon>
        <taxon>Actinomycetes</taxon>
        <taxon>Bifidobacteriales</taxon>
        <taxon>Bifidobacteriaceae</taxon>
        <taxon>Bifidobacterium</taxon>
    </lineage>
</organism>
<evidence type="ECO:0000256" key="1">
    <source>
        <dbReference type="SAM" id="MobiDB-lite"/>
    </source>
</evidence>
<keyword evidence="2" id="KW-0812">Transmembrane</keyword>